<dbReference type="InterPro" id="IPR012338">
    <property type="entry name" value="Beta-lactam/transpept-like"/>
</dbReference>
<evidence type="ECO:0000256" key="1">
    <source>
        <dbReference type="ARBA" id="ARBA00022801"/>
    </source>
</evidence>
<dbReference type="EC" id="3.1.1.103" evidence="3"/>
<protein>
    <submittedName>
        <fullName evidence="3">Serine hydrolase domain-containing protein</fullName>
        <ecNumber evidence="3">3.1.1.103</ecNumber>
    </submittedName>
</protein>
<proteinExistence type="predicted"/>
<evidence type="ECO:0000313" key="3">
    <source>
        <dbReference type="EMBL" id="MEN2789547.1"/>
    </source>
</evidence>
<evidence type="ECO:0000313" key="4">
    <source>
        <dbReference type="Proteomes" id="UP001419910"/>
    </source>
</evidence>
<dbReference type="EMBL" id="JBDIME010000004">
    <property type="protein sequence ID" value="MEN2789547.1"/>
    <property type="molecule type" value="Genomic_DNA"/>
</dbReference>
<organism evidence="3 4">
    <name type="scientific">Sphingomonas oligophenolica</name>
    <dbReference type="NCBI Taxonomy" id="301154"/>
    <lineage>
        <taxon>Bacteria</taxon>
        <taxon>Pseudomonadati</taxon>
        <taxon>Pseudomonadota</taxon>
        <taxon>Alphaproteobacteria</taxon>
        <taxon>Sphingomonadales</taxon>
        <taxon>Sphingomonadaceae</taxon>
        <taxon>Sphingomonas</taxon>
    </lineage>
</organism>
<dbReference type="InterPro" id="IPR050789">
    <property type="entry name" value="Diverse_Enzym_Activities"/>
</dbReference>
<keyword evidence="1 3" id="KW-0378">Hydrolase</keyword>
<dbReference type="PANTHER" id="PTHR43283">
    <property type="entry name" value="BETA-LACTAMASE-RELATED"/>
    <property type="match status" value="1"/>
</dbReference>
<dbReference type="PANTHER" id="PTHR43283:SF11">
    <property type="entry name" value="BETA-LACTAMASE-RELATED DOMAIN-CONTAINING PROTEIN"/>
    <property type="match status" value="1"/>
</dbReference>
<feature type="domain" description="Beta-lactamase-related" evidence="2">
    <location>
        <begin position="16"/>
        <end position="347"/>
    </location>
</feature>
<dbReference type="SUPFAM" id="SSF56601">
    <property type="entry name" value="beta-lactamase/transpeptidase-like"/>
    <property type="match status" value="1"/>
</dbReference>
<reference evidence="3 4" key="1">
    <citation type="submission" date="2024-05" db="EMBL/GenBank/DDBJ databases">
        <authorList>
            <person name="Liu Q."/>
            <person name="Xin Y.-H."/>
        </authorList>
    </citation>
    <scope>NUCLEOTIDE SEQUENCE [LARGE SCALE GENOMIC DNA]</scope>
    <source>
        <strain evidence="3 4">CGMCC 1.10181</strain>
    </source>
</reference>
<dbReference type="GO" id="GO:0016787">
    <property type="term" value="F:hydrolase activity"/>
    <property type="evidence" value="ECO:0007669"/>
    <property type="project" value="UniProtKB-KW"/>
</dbReference>
<accession>A0ABU9Y170</accession>
<name>A0ABU9Y170_9SPHN</name>
<dbReference type="Proteomes" id="UP001419910">
    <property type="component" value="Unassembled WGS sequence"/>
</dbReference>
<sequence length="368" mass="39219">MPAAAPAQRSDGFAAFDATAQAEIESGRIPGAVILYGENGKVAYRETLGSREVAPERVALTPDTIFDIASLTKVVATTTAVMQLVEAGRLDLDSPVARYWPAFAQNGKAAVTVRQLLTHSSGLPADLDLVTRWDGEAEGLARAAASGLVKPPGTQFLYSDVNFIVLGELVHRISGEPLDRYAQAHIFAPLGMADTGFRPPAARLERIAATDREDGRMRQGEVQDPTAFRMGGIAGHAGLFSTADDLARFAEMLTKGGTLDGARILRPETVAQMTRGMTLPGGARRGLGWDVSSAYSAGMDRAFGPDSYGHTGYTGCLLWIDPDTSSFLIVLTSRLHPDGRGNVMPLRHAFARLIAERRGAVAIASTRN</sequence>
<dbReference type="InterPro" id="IPR001466">
    <property type="entry name" value="Beta-lactam-related"/>
</dbReference>
<comment type="caution">
    <text evidence="3">The sequence shown here is derived from an EMBL/GenBank/DDBJ whole genome shotgun (WGS) entry which is preliminary data.</text>
</comment>
<gene>
    <name evidence="3" type="ORF">ABC974_07920</name>
</gene>
<evidence type="ECO:0000259" key="2">
    <source>
        <dbReference type="Pfam" id="PF00144"/>
    </source>
</evidence>
<keyword evidence="4" id="KW-1185">Reference proteome</keyword>
<dbReference type="Pfam" id="PF00144">
    <property type="entry name" value="Beta-lactamase"/>
    <property type="match status" value="1"/>
</dbReference>
<dbReference type="RefSeq" id="WP_343887154.1">
    <property type="nucleotide sequence ID" value="NZ_BAAAEH010000002.1"/>
</dbReference>
<dbReference type="Gene3D" id="3.40.710.10">
    <property type="entry name" value="DD-peptidase/beta-lactamase superfamily"/>
    <property type="match status" value="1"/>
</dbReference>